<evidence type="ECO:0000313" key="3">
    <source>
        <dbReference type="Proteomes" id="UP000886595"/>
    </source>
</evidence>
<comment type="caution">
    <text evidence="2">The sequence shown here is derived from an EMBL/GenBank/DDBJ whole genome shotgun (WGS) entry which is preliminary data.</text>
</comment>
<organism evidence="2 3">
    <name type="scientific">Brassica carinata</name>
    <name type="common">Ethiopian mustard</name>
    <name type="synonym">Abyssinian cabbage</name>
    <dbReference type="NCBI Taxonomy" id="52824"/>
    <lineage>
        <taxon>Eukaryota</taxon>
        <taxon>Viridiplantae</taxon>
        <taxon>Streptophyta</taxon>
        <taxon>Embryophyta</taxon>
        <taxon>Tracheophyta</taxon>
        <taxon>Spermatophyta</taxon>
        <taxon>Magnoliopsida</taxon>
        <taxon>eudicotyledons</taxon>
        <taxon>Gunneridae</taxon>
        <taxon>Pentapetalae</taxon>
        <taxon>rosids</taxon>
        <taxon>malvids</taxon>
        <taxon>Brassicales</taxon>
        <taxon>Brassicaceae</taxon>
        <taxon>Brassiceae</taxon>
        <taxon>Brassica</taxon>
    </lineage>
</organism>
<feature type="compositionally biased region" description="Basic residues" evidence="1">
    <location>
        <begin position="371"/>
        <end position="380"/>
    </location>
</feature>
<reference evidence="2 3" key="1">
    <citation type="submission" date="2020-02" db="EMBL/GenBank/DDBJ databases">
        <authorList>
            <person name="Ma Q."/>
            <person name="Huang Y."/>
            <person name="Song X."/>
            <person name="Pei D."/>
        </authorList>
    </citation>
    <scope>NUCLEOTIDE SEQUENCE [LARGE SCALE GENOMIC DNA]</scope>
    <source>
        <strain evidence="2">Sxm20200214</strain>
        <tissue evidence="2">Leaf</tissue>
    </source>
</reference>
<dbReference type="Proteomes" id="UP000886595">
    <property type="component" value="Unassembled WGS sequence"/>
</dbReference>
<dbReference type="AlphaFoldDB" id="A0A8X7TV56"/>
<evidence type="ECO:0000256" key="1">
    <source>
        <dbReference type="SAM" id="MobiDB-lite"/>
    </source>
</evidence>
<evidence type="ECO:0000313" key="2">
    <source>
        <dbReference type="EMBL" id="KAG2255587.1"/>
    </source>
</evidence>
<name>A0A8X7TV56_BRACI</name>
<gene>
    <name evidence="2" type="ORF">Bca52824_074881</name>
</gene>
<feature type="region of interest" description="Disordered" evidence="1">
    <location>
        <begin position="359"/>
        <end position="380"/>
    </location>
</feature>
<proteinExistence type="predicted"/>
<dbReference type="OrthoDB" id="10362875at2759"/>
<sequence length="380" mass="42944">MHSPTAKGQSWGNVEQTWSTPSSVKILLRRCSGVGVTFLIPTKAHRPWSLPIGLWFTIPRLLTSYARRRDAAISQFLNGSFRLAVAMMVKAAEIDVLMSVRAFEELTYLKSMGEGLFSIQMRPNYNVMAGHPNKTSDWQRYYFFVKSDGFSFEDPPDDSFRALWNPNLGRMQSLVSDDFDFSFLITSLFCCAVDHPDTATYPEEFIASARAVASLSQDRWENITVEKIRRLSDRISKREWRSDLFPTVVGNKRWLSLFTKAEQKQINAARKMKALPDLSAILGKRLGGSSSNEPMVVFSEAIREETLAASPRSAAVPDPLDTELAEESLAPEVVEPEKVNKKGKEVGCFRSFRFISRRGLADAQSDEPPKKKTKKKKKKK</sequence>
<accession>A0A8X7TV56</accession>
<keyword evidence="3" id="KW-1185">Reference proteome</keyword>
<protein>
    <submittedName>
        <fullName evidence="2">Uncharacterized protein</fullName>
    </submittedName>
</protein>
<dbReference type="EMBL" id="JAAMPC010000015">
    <property type="protein sequence ID" value="KAG2255587.1"/>
    <property type="molecule type" value="Genomic_DNA"/>
</dbReference>